<gene>
    <name evidence="3" type="ORF">BUZ61_19700</name>
</gene>
<dbReference type="PANTHER" id="PTHR11552">
    <property type="entry name" value="GLUCOSE-METHANOL-CHOLINE GMC OXIDOREDUCTASE"/>
    <property type="match status" value="1"/>
</dbReference>
<comment type="caution">
    <text evidence="3">The sequence shown here is derived from an EMBL/GenBank/DDBJ whole genome shotgun (WGS) entry which is preliminary data.</text>
</comment>
<dbReference type="SUPFAM" id="SSF51905">
    <property type="entry name" value="FAD/NAD(P)-binding domain"/>
    <property type="match status" value="1"/>
</dbReference>
<dbReference type="GO" id="GO:0008812">
    <property type="term" value="F:choline dehydrogenase activity"/>
    <property type="evidence" value="ECO:0007669"/>
    <property type="project" value="UniProtKB-EC"/>
</dbReference>
<evidence type="ECO:0000313" key="4">
    <source>
        <dbReference type="Proteomes" id="UP000240400"/>
    </source>
</evidence>
<reference evidence="3 4" key="1">
    <citation type="journal article" date="2016" name="Front. Microbiol.">
        <title>Comprehensive Phylogenetic Analysis of Bovine Non-aureus Staphylococci Species Based on Whole-Genome Sequencing.</title>
        <authorList>
            <person name="Naushad S."/>
            <person name="Barkema H.W."/>
            <person name="Luby C."/>
            <person name="Condas L.A."/>
            <person name="Nobrega D.B."/>
            <person name="Carson D.A."/>
            <person name="De Buck J."/>
        </authorList>
    </citation>
    <scope>NUCLEOTIDE SEQUENCE [LARGE SCALE GENOMIC DNA]</scope>
    <source>
        <strain evidence="3 4">SNUC 4337</strain>
    </source>
</reference>
<keyword evidence="3" id="KW-0560">Oxidoreductase</keyword>
<dbReference type="Proteomes" id="UP000240400">
    <property type="component" value="Unassembled WGS sequence"/>
</dbReference>
<feature type="domain" description="Glucose-methanol-choline oxidoreductase C-terminal" evidence="2">
    <location>
        <begin position="5"/>
        <end position="37"/>
    </location>
</feature>
<dbReference type="InterPro" id="IPR007867">
    <property type="entry name" value="GMC_OxRtase_C"/>
</dbReference>
<name>A0A2T4RXM3_9STAP</name>
<dbReference type="GO" id="GO:0050660">
    <property type="term" value="F:flavin adenine dinucleotide binding"/>
    <property type="evidence" value="ECO:0007669"/>
    <property type="project" value="InterPro"/>
</dbReference>
<dbReference type="EMBL" id="PZHR01001228">
    <property type="protein sequence ID" value="PTK34794.1"/>
    <property type="molecule type" value="Genomic_DNA"/>
</dbReference>
<evidence type="ECO:0000259" key="2">
    <source>
        <dbReference type="Pfam" id="PF05199"/>
    </source>
</evidence>
<comment type="similarity">
    <text evidence="1">Belongs to the GMC oxidoreductase family.</text>
</comment>
<sequence>DPLTMKVHGMENLRVVDASVMPTTTNGNSHEPVLMIAEKAADIILGNDPMKPEYMDYYVHGKHDKNAGTVQ</sequence>
<dbReference type="InterPro" id="IPR012132">
    <property type="entry name" value="GMC_OxRdtase"/>
</dbReference>
<evidence type="ECO:0000313" key="3">
    <source>
        <dbReference type="EMBL" id="PTK34794.1"/>
    </source>
</evidence>
<dbReference type="AlphaFoldDB" id="A0A2T4RXM3"/>
<dbReference type="PANTHER" id="PTHR11552:SF147">
    <property type="entry name" value="CHOLINE DEHYDROGENASE, MITOCHONDRIAL"/>
    <property type="match status" value="1"/>
</dbReference>
<proteinExistence type="inferred from homology"/>
<dbReference type="InterPro" id="IPR036188">
    <property type="entry name" value="FAD/NAD-bd_sf"/>
</dbReference>
<accession>A0A2T4RXM3</accession>
<protein>
    <submittedName>
        <fullName evidence="3">Choline dehydrogenase</fullName>
        <ecNumber evidence="3">1.1.99.1</ecNumber>
    </submittedName>
</protein>
<organism evidence="3 4">
    <name type="scientific">Staphylococcus nepalensis</name>
    <dbReference type="NCBI Taxonomy" id="214473"/>
    <lineage>
        <taxon>Bacteria</taxon>
        <taxon>Bacillati</taxon>
        <taxon>Bacillota</taxon>
        <taxon>Bacilli</taxon>
        <taxon>Bacillales</taxon>
        <taxon>Staphylococcaceae</taxon>
        <taxon>Staphylococcus</taxon>
    </lineage>
</organism>
<evidence type="ECO:0000256" key="1">
    <source>
        <dbReference type="ARBA" id="ARBA00010790"/>
    </source>
</evidence>
<dbReference type="RefSeq" id="WP_241966601.1">
    <property type="nucleotide sequence ID" value="NZ_PZHR01001228.1"/>
</dbReference>
<feature type="non-terminal residue" evidence="3">
    <location>
        <position position="1"/>
    </location>
</feature>
<dbReference type="Pfam" id="PF05199">
    <property type="entry name" value="GMC_oxred_C"/>
    <property type="match status" value="1"/>
</dbReference>
<dbReference type="EC" id="1.1.99.1" evidence="3"/>
<dbReference type="Gene3D" id="3.50.50.60">
    <property type="entry name" value="FAD/NAD(P)-binding domain"/>
    <property type="match status" value="1"/>
</dbReference>